<evidence type="ECO:0008006" key="4">
    <source>
        <dbReference type="Google" id="ProtNLM"/>
    </source>
</evidence>
<protein>
    <recommendedName>
        <fullName evidence="4">DUF2975 domain-containing protein</fullName>
    </recommendedName>
</protein>
<accession>A0A1I2RX81</accession>
<proteinExistence type="predicted"/>
<dbReference type="Pfam" id="PF11188">
    <property type="entry name" value="DUF2975"/>
    <property type="match status" value="1"/>
</dbReference>
<feature type="transmembrane region" description="Helical" evidence="1">
    <location>
        <begin position="92"/>
        <end position="110"/>
    </location>
</feature>
<keyword evidence="1" id="KW-0472">Membrane</keyword>
<evidence type="ECO:0000313" key="3">
    <source>
        <dbReference type="Proteomes" id="UP000198752"/>
    </source>
</evidence>
<feature type="transmembrane region" description="Helical" evidence="1">
    <location>
        <begin position="116"/>
        <end position="136"/>
    </location>
</feature>
<evidence type="ECO:0000256" key="1">
    <source>
        <dbReference type="SAM" id="Phobius"/>
    </source>
</evidence>
<dbReference type="Proteomes" id="UP000198752">
    <property type="component" value="Unassembled WGS sequence"/>
</dbReference>
<sequence length="153" mass="17787">MVILDEKGLSGYVKRMLDLIFLGGIGILLSLPWSVNWYMDQLSYETNRNYWFLLIFLYVTGVFALQIVYEVRRIFKTLNRHNPFMMDNVHSLKRIAIASFIISFCYAVKVVCFNSFFTIIIAMIFIIAGFFSIILAEVFKQAVVVKEENDLTV</sequence>
<organism evidence="2 3">
    <name type="scientific">Sporolactobacillus nakayamae</name>
    <dbReference type="NCBI Taxonomy" id="269670"/>
    <lineage>
        <taxon>Bacteria</taxon>
        <taxon>Bacillati</taxon>
        <taxon>Bacillota</taxon>
        <taxon>Bacilli</taxon>
        <taxon>Bacillales</taxon>
        <taxon>Sporolactobacillaceae</taxon>
        <taxon>Sporolactobacillus</taxon>
    </lineage>
</organism>
<dbReference type="EMBL" id="FOOY01000010">
    <property type="protein sequence ID" value="SFG45090.1"/>
    <property type="molecule type" value="Genomic_DNA"/>
</dbReference>
<keyword evidence="1" id="KW-0812">Transmembrane</keyword>
<dbReference type="STRING" id="269670.SAMN02982927_01780"/>
<dbReference type="AlphaFoldDB" id="A0A1I2RX81"/>
<name>A0A1I2RX81_9BACL</name>
<dbReference type="InterPro" id="IPR021354">
    <property type="entry name" value="DUF2975"/>
</dbReference>
<dbReference type="OrthoDB" id="9791568at2"/>
<keyword evidence="1" id="KW-1133">Transmembrane helix</keyword>
<reference evidence="3" key="1">
    <citation type="submission" date="2016-10" db="EMBL/GenBank/DDBJ databases">
        <authorList>
            <person name="Varghese N."/>
            <person name="Submissions S."/>
        </authorList>
    </citation>
    <scope>NUCLEOTIDE SEQUENCE [LARGE SCALE GENOMIC DNA]</scope>
    <source>
        <strain evidence="3">ATCC 700379</strain>
    </source>
</reference>
<feature type="transmembrane region" description="Helical" evidence="1">
    <location>
        <begin position="16"/>
        <end position="38"/>
    </location>
</feature>
<dbReference type="RefSeq" id="WP_093672106.1">
    <property type="nucleotide sequence ID" value="NZ_FOOY01000010.1"/>
</dbReference>
<keyword evidence="3" id="KW-1185">Reference proteome</keyword>
<evidence type="ECO:0000313" key="2">
    <source>
        <dbReference type="EMBL" id="SFG45090.1"/>
    </source>
</evidence>
<gene>
    <name evidence="2" type="ORF">SAMN02982927_01780</name>
</gene>
<feature type="transmembrane region" description="Helical" evidence="1">
    <location>
        <begin position="50"/>
        <end position="71"/>
    </location>
</feature>